<dbReference type="EMBL" id="JACKXD010000007">
    <property type="protein sequence ID" value="MBB6647796.1"/>
    <property type="molecule type" value="Genomic_DNA"/>
</dbReference>
<accession>A0A7J9SNL2</accession>
<evidence type="ECO:0000313" key="2">
    <source>
        <dbReference type="Proteomes" id="UP000546257"/>
    </source>
</evidence>
<reference evidence="1 2" key="1">
    <citation type="submission" date="2020-08" db="EMBL/GenBank/DDBJ databases">
        <authorList>
            <person name="Seo M.-J."/>
        </authorList>
    </citation>
    <scope>NUCLEOTIDE SEQUENCE [LARGE SCALE GENOMIC DNA]</scope>
    <source>
        <strain evidence="1 2">MBLA0160</strain>
    </source>
</reference>
<comment type="caution">
    <text evidence="1">The sequence shown here is derived from an EMBL/GenBank/DDBJ whole genome shotgun (WGS) entry which is preliminary data.</text>
</comment>
<name>A0A7J9SNL2_9EURY</name>
<evidence type="ECO:0000313" key="1">
    <source>
        <dbReference type="EMBL" id="MBB6647796.1"/>
    </source>
</evidence>
<dbReference type="Proteomes" id="UP000546257">
    <property type="component" value="Unassembled WGS sequence"/>
</dbReference>
<sequence>MHGADPVPDHPDSVIFPADHGKATVFLGKEALLARLTDRRSARHQAVIDRFFELSRDQAFYYTNVYVLAEVFTSVRYGTSARETAQLQADIEDSAIRVLHGSDDWSSTNLSNTPKEVFLAATQLYEEREKIVFNITEATLVLEAARAEASFVFTYDGTIATLARSFGLDVLPYSMPHRSTG</sequence>
<gene>
    <name evidence="1" type="ORF">H5V44_16150</name>
</gene>
<protein>
    <recommendedName>
        <fullName evidence="3">PIN domain-containing protein</fullName>
    </recommendedName>
</protein>
<dbReference type="Gene3D" id="3.40.50.1010">
    <property type="entry name" value="5'-nuclease"/>
    <property type="match status" value="1"/>
</dbReference>
<dbReference type="AlphaFoldDB" id="A0A7J9SNL2"/>
<evidence type="ECO:0008006" key="3">
    <source>
        <dbReference type="Google" id="ProtNLM"/>
    </source>
</evidence>
<dbReference type="RefSeq" id="WP_185194170.1">
    <property type="nucleotide sequence ID" value="NZ_JACKXD010000007.1"/>
</dbReference>
<proteinExistence type="predicted"/>
<organism evidence="1 2">
    <name type="scientific">Halobellus ruber</name>
    <dbReference type="NCBI Taxonomy" id="2761102"/>
    <lineage>
        <taxon>Archaea</taxon>
        <taxon>Methanobacteriati</taxon>
        <taxon>Methanobacteriota</taxon>
        <taxon>Stenosarchaea group</taxon>
        <taxon>Halobacteria</taxon>
        <taxon>Halobacteriales</taxon>
        <taxon>Haloferacaceae</taxon>
        <taxon>Halobellus</taxon>
    </lineage>
</organism>
<keyword evidence="2" id="KW-1185">Reference proteome</keyword>